<dbReference type="RefSeq" id="WP_179766885.1">
    <property type="nucleotide sequence ID" value="NZ_JACCFO010000001.1"/>
</dbReference>
<evidence type="ECO:0000259" key="1">
    <source>
        <dbReference type="Pfam" id="PF01717"/>
    </source>
</evidence>
<dbReference type="GO" id="GO:0003871">
    <property type="term" value="F:5-methyltetrahydropteroyltriglutamate-homocysteine S-methyltransferase activity"/>
    <property type="evidence" value="ECO:0007669"/>
    <property type="project" value="UniProtKB-EC"/>
</dbReference>
<dbReference type="SUPFAM" id="SSF51726">
    <property type="entry name" value="UROD/MetE-like"/>
    <property type="match status" value="1"/>
</dbReference>
<sequence>MTQPALRRQTPPFRADHVGSLLRPAALREARDRHAQGLIGDDELRAAEDSAVREAVRAQEEIGLASATDGEFRRASWHMDFIYQLGGISRAQDEIQVTFHNEQGDISFTPAALQVTGRIGLEHTIFADAFSFLRDTVTTATPKLTIPSPSMVHYRGGQAAIDRSVYPDLEEFWSDLSAAYAEQIRRLGDLGCTYLQLDDTSLAYLNDPRQRAMIQERGDNGTDLHKRYIAQINAALAGRPEGMRVTTHLCRGNFRSSWVAEGGYDFVAEELFGTLGVDGFFLEFDDARSGGFAPLRFVPPGKQVVLGLVTTKRGDLESKDDLKRRIDEASRYVPLEQLCLAPQCGFSSTLEGNRLSHDEQFAKLRLIVETAAEVWG</sequence>
<dbReference type="InterPro" id="IPR002629">
    <property type="entry name" value="Met_Synth_C/arc"/>
</dbReference>
<dbReference type="Gene3D" id="3.20.20.210">
    <property type="match status" value="1"/>
</dbReference>
<dbReference type="GO" id="GO:0009086">
    <property type="term" value="P:methionine biosynthetic process"/>
    <property type="evidence" value="ECO:0007669"/>
    <property type="project" value="InterPro"/>
</dbReference>
<dbReference type="Pfam" id="PF01717">
    <property type="entry name" value="Meth_synt_2"/>
    <property type="match status" value="1"/>
</dbReference>
<evidence type="ECO:0000313" key="3">
    <source>
        <dbReference type="Proteomes" id="UP000575985"/>
    </source>
</evidence>
<keyword evidence="2" id="KW-0808">Transferase</keyword>
<comment type="caution">
    <text evidence="2">The sequence shown here is derived from an EMBL/GenBank/DDBJ whole genome shotgun (WGS) entry which is preliminary data.</text>
</comment>
<organism evidence="2 3">
    <name type="scientific">Streptomonospora nanhaiensis</name>
    <dbReference type="NCBI Taxonomy" id="1323731"/>
    <lineage>
        <taxon>Bacteria</taxon>
        <taxon>Bacillati</taxon>
        <taxon>Actinomycetota</taxon>
        <taxon>Actinomycetes</taxon>
        <taxon>Streptosporangiales</taxon>
        <taxon>Nocardiopsidaceae</taxon>
        <taxon>Streptomonospora</taxon>
    </lineage>
</organism>
<keyword evidence="2" id="KW-0489">Methyltransferase</keyword>
<dbReference type="GO" id="GO:0032259">
    <property type="term" value="P:methylation"/>
    <property type="evidence" value="ECO:0007669"/>
    <property type="project" value="UniProtKB-KW"/>
</dbReference>
<dbReference type="InterPro" id="IPR038071">
    <property type="entry name" value="UROD/MetE-like_sf"/>
</dbReference>
<dbReference type="PANTHER" id="PTHR43844">
    <property type="entry name" value="METHIONINE SYNTHASE"/>
    <property type="match status" value="1"/>
</dbReference>
<accession>A0A853BKV2</accession>
<proteinExistence type="predicted"/>
<dbReference type="AlphaFoldDB" id="A0A853BKV2"/>
<dbReference type="EC" id="2.1.1.14" evidence="2"/>
<feature type="domain" description="Cobalamin-independent methionine synthase MetE C-terminal/archaeal" evidence="1">
    <location>
        <begin position="18"/>
        <end position="372"/>
    </location>
</feature>
<dbReference type="PANTHER" id="PTHR43844:SF1">
    <property type="entry name" value="METHIONINE SYNTHASE"/>
    <property type="match status" value="1"/>
</dbReference>
<dbReference type="Proteomes" id="UP000575985">
    <property type="component" value="Unassembled WGS sequence"/>
</dbReference>
<gene>
    <name evidence="2" type="ORF">HNR12_001632</name>
</gene>
<evidence type="ECO:0000313" key="2">
    <source>
        <dbReference type="EMBL" id="NYI95355.1"/>
    </source>
</evidence>
<name>A0A853BKV2_9ACTN</name>
<protein>
    <submittedName>
        <fullName evidence="2">5-methyltetrahydropteroyltriglutamate--homocysteine methyltransferase</fullName>
        <ecNumber evidence="2">2.1.1.14</ecNumber>
    </submittedName>
</protein>
<dbReference type="GO" id="GO:0008270">
    <property type="term" value="F:zinc ion binding"/>
    <property type="evidence" value="ECO:0007669"/>
    <property type="project" value="InterPro"/>
</dbReference>
<reference evidence="2 3" key="1">
    <citation type="submission" date="2020-07" db="EMBL/GenBank/DDBJ databases">
        <title>Sequencing the genomes of 1000 actinobacteria strains.</title>
        <authorList>
            <person name="Klenk H.-P."/>
        </authorList>
    </citation>
    <scope>NUCLEOTIDE SEQUENCE [LARGE SCALE GENOMIC DNA]</scope>
    <source>
        <strain evidence="2 3">DSM 45927</strain>
    </source>
</reference>
<keyword evidence="3" id="KW-1185">Reference proteome</keyword>
<dbReference type="CDD" id="cd03311">
    <property type="entry name" value="CIMS_C_terminal_like"/>
    <property type="match status" value="1"/>
</dbReference>
<dbReference type="EMBL" id="JACCFO010000001">
    <property type="protein sequence ID" value="NYI95355.1"/>
    <property type="molecule type" value="Genomic_DNA"/>
</dbReference>
<dbReference type="NCBIfam" id="NF005085">
    <property type="entry name" value="PRK06520.1"/>
    <property type="match status" value="1"/>
</dbReference>